<evidence type="ECO:0000313" key="2">
    <source>
        <dbReference type="EMBL" id="ART30830.1"/>
    </source>
</evidence>
<evidence type="ECO:0000256" key="1">
    <source>
        <dbReference type="SAM" id="MobiDB-lite"/>
    </source>
</evidence>
<keyword evidence="2" id="KW-0496">Mitochondrion</keyword>
<proteinExistence type="predicted"/>
<geneLocation type="mitochondrion" evidence="2"/>
<organism evidence="2">
    <name type="scientific">Utricularia reniformis</name>
    <dbReference type="NCBI Taxonomy" id="192314"/>
    <lineage>
        <taxon>Eukaryota</taxon>
        <taxon>Viridiplantae</taxon>
        <taxon>Streptophyta</taxon>
        <taxon>Embryophyta</taxon>
        <taxon>Tracheophyta</taxon>
        <taxon>Spermatophyta</taxon>
        <taxon>Magnoliopsida</taxon>
        <taxon>eudicotyledons</taxon>
        <taxon>Gunneridae</taxon>
        <taxon>Pentapetalae</taxon>
        <taxon>asterids</taxon>
        <taxon>lamiids</taxon>
        <taxon>Lamiales</taxon>
        <taxon>Lentibulariaceae</taxon>
        <taxon>Utricularia</taxon>
    </lineage>
</organism>
<protein>
    <submittedName>
        <fullName evidence="2">Uncharacterized protein</fullName>
    </submittedName>
</protein>
<feature type="region of interest" description="Disordered" evidence="1">
    <location>
        <begin position="51"/>
        <end position="71"/>
    </location>
</feature>
<dbReference type="AlphaFoldDB" id="A0A1Y0B0A3"/>
<name>A0A1Y0B0A3_9LAMI</name>
<sequence length="106" mass="12053">MQSPLVQKHSLAISNLFINHTNRVKCRRDKRVQSLTRYRWYQSKGSVLGTPSVDVQHDNGRGKLAVDEQEQEQAARSWKRGVAAACSAQTWQVQGSSFRTVIKRAK</sequence>
<dbReference type="EMBL" id="KY774314">
    <property type="protein sequence ID" value="ART30830.1"/>
    <property type="molecule type" value="Genomic_DNA"/>
</dbReference>
<accession>A0A1Y0B0A3</accession>
<feature type="compositionally biased region" description="Basic and acidic residues" evidence="1">
    <location>
        <begin position="55"/>
        <end position="66"/>
    </location>
</feature>
<reference evidence="2" key="1">
    <citation type="submission" date="2017-03" db="EMBL/GenBank/DDBJ databases">
        <title>The mitochondrial genome of the carnivorous plant Utricularia reniformis (Lentibulariaceae): structure, comparative analysis and evolutionary landmarks.</title>
        <authorList>
            <person name="Silva S.R."/>
            <person name="Alvarenga D.O."/>
            <person name="Michael T.P."/>
            <person name="Miranda V.F.O."/>
            <person name="Varani A.M."/>
        </authorList>
    </citation>
    <scope>NUCLEOTIDE SEQUENCE</scope>
</reference>
<gene>
    <name evidence="2" type="ORF">AEK19_MT0574</name>
</gene>